<gene>
    <name evidence="1" type="ORF">CCACVL1_26327</name>
</gene>
<comment type="caution">
    <text evidence="1">The sequence shown here is derived from an EMBL/GenBank/DDBJ whole genome shotgun (WGS) entry which is preliminary data.</text>
</comment>
<protein>
    <submittedName>
        <fullName evidence="1">Uncharacterized protein</fullName>
    </submittedName>
</protein>
<name>A0A1R3GF77_COCAP</name>
<keyword evidence="2" id="KW-1185">Reference proteome</keyword>
<dbReference type="OrthoDB" id="10517945at2759"/>
<accession>A0A1R3GF77</accession>
<reference evidence="1 2" key="1">
    <citation type="submission" date="2013-09" db="EMBL/GenBank/DDBJ databases">
        <title>Corchorus capsularis genome sequencing.</title>
        <authorList>
            <person name="Alam M."/>
            <person name="Haque M.S."/>
            <person name="Islam M.S."/>
            <person name="Emdad E.M."/>
            <person name="Islam M.M."/>
            <person name="Ahmed B."/>
            <person name="Halim A."/>
            <person name="Hossen Q.M.M."/>
            <person name="Hossain M.Z."/>
            <person name="Ahmed R."/>
            <person name="Khan M.M."/>
            <person name="Islam R."/>
            <person name="Rashid M.M."/>
            <person name="Khan S.A."/>
            <person name="Rahman M.S."/>
            <person name="Alam M."/>
        </authorList>
    </citation>
    <scope>NUCLEOTIDE SEQUENCE [LARGE SCALE GENOMIC DNA]</scope>
    <source>
        <strain evidence="2">cv. CVL-1</strain>
        <tissue evidence="1">Whole seedling</tissue>
    </source>
</reference>
<proteinExistence type="predicted"/>
<dbReference type="EMBL" id="AWWV01014465">
    <property type="protein sequence ID" value="OMO56729.1"/>
    <property type="molecule type" value="Genomic_DNA"/>
</dbReference>
<sequence>MTPTQFKSSNRLKVEQIKLRKEREESLEIDAESNPVHKFPVPMKEGEILDDFCCARKYRKNKSKSPSLF</sequence>
<dbReference type="Proteomes" id="UP000188268">
    <property type="component" value="Unassembled WGS sequence"/>
</dbReference>
<dbReference type="AlphaFoldDB" id="A0A1R3GF77"/>
<organism evidence="1 2">
    <name type="scientific">Corchorus capsularis</name>
    <name type="common">Jute</name>
    <dbReference type="NCBI Taxonomy" id="210143"/>
    <lineage>
        <taxon>Eukaryota</taxon>
        <taxon>Viridiplantae</taxon>
        <taxon>Streptophyta</taxon>
        <taxon>Embryophyta</taxon>
        <taxon>Tracheophyta</taxon>
        <taxon>Spermatophyta</taxon>
        <taxon>Magnoliopsida</taxon>
        <taxon>eudicotyledons</taxon>
        <taxon>Gunneridae</taxon>
        <taxon>Pentapetalae</taxon>
        <taxon>rosids</taxon>
        <taxon>malvids</taxon>
        <taxon>Malvales</taxon>
        <taxon>Malvaceae</taxon>
        <taxon>Grewioideae</taxon>
        <taxon>Apeibeae</taxon>
        <taxon>Corchorus</taxon>
    </lineage>
</organism>
<evidence type="ECO:0000313" key="2">
    <source>
        <dbReference type="Proteomes" id="UP000188268"/>
    </source>
</evidence>
<dbReference type="Gramene" id="OMO56729">
    <property type="protein sequence ID" value="OMO56729"/>
    <property type="gene ID" value="CCACVL1_26327"/>
</dbReference>
<evidence type="ECO:0000313" key="1">
    <source>
        <dbReference type="EMBL" id="OMO56729.1"/>
    </source>
</evidence>